<dbReference type="InterPro" id="IPR046848">
    <property type="entry name" value="E_motif"/>
</dbReference>
<evidence type="ECO:0000256" key="1">
    <source>
        <dbReference type="ARBA" id="ARBA00022737"/>
    </source>
</evidence>
<dbReference type="Pfam" id="PF01535">
    <property type="entry name" value="PPR"/>
    <property type="match status" value="4"/>
</dbReference>
<dbReference type="GO" id="GO:0003729">
    <property type="term" value="F:mRNA binding"/>
    <property type="evidence" value="ECO:0007669"/>
    <property type="project" value="UniProtKB-ARBA"/>
</dbReference>
<dbReference type="AlphaFoldDB" id="A0AAN7JDS3"/>
<keyword evidence="4" id="KW-1185">Reference proteome</keyword>
<organism evidence="3 4">
    <name type="scientific">Trapa incisa</name>
    <dbReference type="NCBI Taxonomy" id="236973"/>
    <lineage>
        <taxon>Eukaryota</taxon>
        <taxon>Viridiplantae</taxon>
        <taxon>Streptophyta</taxon>
        <taxon>Embryophyta</taxon>
        <taxon>Tracheophyta</taxon>
        <taxon>Spermatophyta</taxon>
        <taxon>Magnoliopsida</taxon>
        <taxon>eudicotyledons</taxon>
        <taxon>Gunneridae</taxon>
        <taxon>Pentapetalae</taxon>
        <taxon>rosids</taxon>
        <taxon>malvids</taxon>
        <taxon>Myrtales</taxon>
        <taxon>Lythraceae</taxon>
        <taxon>Trapa</taxon>
    </lineage>
</organism>
<protein>
    <recommendedName>
        <fullName evidence="5">Pentatricopeptide repeat-containing protein</fullName>
    </recommendedName>
</protein>
<dbReference type="GO" id="GO:0009451">
    <property type="term" value="P:RNA modification"/>
    <property type="evidence" value="ECO:0007669"/>
    <property type="project" value="InterPro"/>
</dbReference>
<dbReference type="Pfam" id="PF13041">
    <property type="entry name" value="PPR_2"/>
    <property type="match status" value="3"/>
</dbReference>
<sequence>MAAVQFLNSSALLQVSGYCTSRQSLSFDLVDGGRVSSCTGFNSCDAYPSTSLQLRHCLSWTSPLARVLYRDHVAVAYDYSSYSRKIKDYLHEGLFEDAVRIYIQMLECDVPVEGFQLFPSLIKAFGKVYDVRTGRQIHGHVLKLGVVDDIAVVNSILGMYWNCSSADALDLFERMHVRDSVTWNTMISGLRFIGDYLSSLTVFRQMLQEAPYVQPDRIASLSVLSACASVCDLIRGREIHGYAEKSGMVHDQFLATSLVDMYMKCGDIKSAKNVFGRACMNNSVKENPVIWNAMIFGYASNGYMYEALTLLVEMLDAGIKPDTSTAVASLVSCSYSLGIVGLQIHGLVYILGLQSDMRVQTALIDMYFRCGNDEAGAKIFRTSESTSIVMWGTLISGYMQIGFPNEALYLCNKFVRVFGFADSVVILVALRACASLKLKRTGTGFHSLAIKIGCAFDVFTGSALVDLYAKCGDIKSGETVFQRLSARDLITWNSLIAGYAQHECSGEALEAFEDMQLEGIKPNTVTMASILSVCAQLSAMILCKEIHCYIIRQGLQSNILVSNALVTAYAKCGCISTALAVFNNMGEKNIISWNSILLSLGIHGCAEETFMLFEKMKEMGVVPDHTTFTAMLSACSHSGHVDKGWKYFRSLMDEYNLEPKLQQYTCMVDLLGRSGNLDQAYDLILSMPCNPDDKIWGSLLSSCKVYGNETLAKIVANHIFEINPDSIGYRVLLSNLYEDYEKWSEVDRIRSDIKDRGLHKRPGCSWIKVNNCVHVFTAGDCSHEEACGIYACLEILTAEITKNRSVESNVDFPTLDITYS</sequence>
<gene>
    <name evidence="3" type="ORF">SAY87_015032</name>
</gene>
<dbReference type="PANTHER" id="PTHR47926:SF347">
    <property type="entry name" value="PENTATRICOPEPTIDE REPEAT-CONTAINING PROTEIN"/>
    <property type="match status" value="1"/>
</dbReference>
<dbReference type="EMBL" id="JAXIOK010000019">
    <property type="protein sequence ID" value="KAK4748446.1"/>
    <property type="molecule type" value="Genomic_DNA"/>
</dbReference>
<dbReference type="InterPro" id="IPR046960">
    <property type="entry name" value="PPR_At4g14850-like_plant"/>
</dbReference>
<keyword evidence="1" id="KW-0677">Repeat</keyword>
<dbReference type="FunFam" id="1.25.40.10:FF:000073">
    <property type="entry name" value="Pentatricopeptide repeat-containing protein chloroplastic"/>
    <property type="match status" value="1"/>
</dbReference>
<evidence type="ECO:0000256" key="2">
    <source>
        <dbReference type="PROSITE-ProRule" id="PRU00708"/>
    </source>
</evidence>
<evidence type="ECO:0000313" key="4">
    <source>
        <dbReference type="Proteomes" id="UP001345219"/>
    </source>
</evidence>
<comment type="caution">
    <text evidence="3">The sequence shown here is derived from an EMBL/GenBank/DDBJ whole genome shotgun (WGS) entry which is preliminary data.</text>
</comment>
<feature type="repeat" description="PPR" evidence="2">
    <location>
        <begin position="624"/>
        <end position="659"/>
    </location>
</feature>
<proteinExistence type="predicted"/>
<feature type="repeat" description="PPR" evidence="2">
    <location>
        <begin position="287"/>
        <end position="321"/>
    </location>
</feature>
<dbReference type="InterPro" id="IPR011990">
    <property type="entry name" value="TPR-like_helical_dom_sf"/>
</dbReference>
<dbReference type="PROSITE" id="PS51375">
    <property type="entry name" value="PPR"/>
    <property type="match status" value="5"/>
</dbReference>
<dbReference type="NCBIfam" id="TIGR00756">
    <property type="entry name" value="PPR"/>
    <property type="match status" value="4"/>
</dbReference>
<dbReference type="Pfam" id="PF20431">
    <property type="entry name" value="E_motif"/>
    <property type="match status" value="1"/>
</dbReference>
<dbReference type="PANTHER" id="PTHR47926">
    <property type="entry name" value="PENTATRICOPEPTIDE REPEAT-CONTAINING PROTEIN"/>
    <property type="match status" value="1"/>
</dbReference>
<reference evidence="3 4" key="1">
    <citation type="journal article" date="2023" name="Hortic Res">
        <title>Pangenome of water caltrop reveals structural variations and asymmetric subgenome divergence after allopolyploidization.</title>
        <authorList>
            <person name="Zhang X."/>
            <person name="Chen Y."/>
            <person name="Wang L."/>
            <person name="Yuan Y."/>
            <person name="Fang M."/>
            <person name="Shi L."/>
            <person name="Lu R."/>
            <person name="Comes H.P."/>
            <person name="Ma Y."/>
            <person name="Chen Y."/>
            <person name="Huang G."/>
            <person name="Zhou Y."/>
            <person name="Zheng Z."/>
            <person name="Qiu Y."/>
        </authorList>
    </citation>
    <scope>NUCLEOTIDE SEQUENCE [LARGE SCALE GENOMIC DNA]</scope>
    <source>
        <tissue evidence="3">Roots</tissue>
    </source>
</reference>
<dbReference type="InterPro" id="IPR002885">
    <property type="entry name" value="PPR_rpt"/>
</dbReference>
<feature type="repeat" description="PPR" evidence="2">
    <location>
        <begin position="589"/>
        <end position="623"/>
    </location>
</feature>
<feature type="repeat" description="PPR" evidence="2">
    <location>
        <begin position="179"/>
        <end position="209"/>
    </location>
</feature>
<dbReference type="Proteomes" id="UP001345219">
    <property type="component" value="Chromosome 12"/>
</dbReference>
<feature type="repeat" description="PPR" evidence="2">
    <location>
        <begin position="488"/>
        <end position="522"/>
    </location>
</feature>
<dbReference type="FunFam" id="1.25.40.10:FF:000090">
    <property type="entry name" value="Pentatricopeptide repeat-containing protein, chloroplastic"/>
    <property type="match status" value="1"/>
</dbReference>
<dbReference type="Gene3D" id="1.25.40.10">
    <property type="entry name" value="Tetratricopeptide repeat domain"/>
    <property type="match status" value="6"/>
</dbReference>
<evidence type="ECO:0008006" key="5">
    <source>
        <dbReference type="Google" id="ProtNLM"/>
    </source>
</evidence>
<accession>A0AAN7JDS3</accession>
<name>A0AAN7JDS3_9MYRT</name>
<evidence type="ECO:0000313" key="3">
    <source>
        <dbReference type="EMBL" id="KAK4748446.1"/>
    </source>
</evidence>